<protein>
    <submittedName>
        <fullName evidence="2">Uncharacterized protein</fullName>
    </submittedName>
</protein>
<feature type="compositionally biased region" description="Polar residues" evidence="1">
    <location>
        <begin position="410"/>
        <end position="424"/>
    </location>
</feature>
<feature type="region of interest" description="Disordered" evidence="1">
    <location>
        <begin position="164"/>
        <end position="236"/>
    </location>
</feature>
<feature type="compositionally biased region" description="Low complexity" evidence="1">
    <location>
        <begin position="332"/>
        <end position="347"/>
    </location>
</feature>
<feature type="region of interest" description="Disordered" evidence="1">
    <location>
        <begin position="630"/>
        <end position="684"/>
    </location>
</feature>
<gene>
    <name evidence="2" type="ORF">MKZ38_000060</name>
</gene>
<evidence type="ECO:0000256" key="1">
    <source>
        <dbReference type="SAM" id="MobiDB-lite"/>
    </source>
</evidence>
<accession>A0AAD5RFS0</accession>
<comment type="caution">
    <text evidence="2">The sequence shown here is derived from an EMBL/GenBank/DDBJ whole genome shotgun (WGS) entry which is preliminary data.</text>
</comment>
<evidence type="ECO:0000313" key="2">
    <source>
        <dbReference type="EMBL" id="KAJ2891698.1"/>
    </source>
</evidence>
<feature type="region of interest" description="Disordered" evidence="1">
    <location>
        <begin position="105"/>
        <end position="130"/>
    </location>
</feature>
<feature type="region of interest" description="Disordered" evidence="1">
    <location>
        <begin position="1"/>
        <end position="23"/>
    </location>
</feature>
<feature type="compositionally biased region" description="Basic and acidic residues" evidence="1">
    <location>
        <begin position="192"/>
        <end position="215"/>
    </location>
</feature>
<feature type="region of interest" description="Disordered" evidence="1">
    <location>
        <begin position="293"/>
        <end position="431"/>
    </location>
</feature>
<feature type="compositionally biased region" description="Basic and acidic residues" evidence="1">
    <location>
        <begin position="653"/>
        <end position="664"/>
    </location>
</feature>
<reference evidence="2" key="1">
    <citation type="submission" date="2022-07" db="EMBL/GenBank/DDBJ databases">
        <title>Draft genome sequence of Zalerion maritima ATCC 34329, a (micro)plastics degrading marine fungus.</title>
        <authorList>
            <person name="Paco A."/>
            <person name="Goncalves M.F.M."/>
            <person name="Rocha-Santos T.A.P."/>
            <person name="Alves A."/>
        </authorList>
    </citation>
    <scope>NUCLEOTIDE SEQUENCE</scope>
    <source>
        <strain evidence="2">ATCC 34329</strain>
    </source>
</reference>
<proteinExistence type="predicted"/>
<dbReference type="Proteomes" id="UP001201980">
    <property type="component" value="Unassembled WGS sequence"/>
</dbReference>
<evidence type="ECO:0000313" key="3">
    <source>
        <dbReference type="Proteomes" id="UP001201980"/>
    </source>
</evidence>
<dbReference type="AlphaFoldDB" id="A0AAD5RFS0"/>
<feature type="compositionally biased region" description="Low complexity" evidence="1">
    <location>
        <begin position="175"/>
        <end position="189"/>
    </location>
</feature>
<feature type="compositionally biased region" description="Polar residues" evidence="1">
    <location>
        <begin position="630"/>
        <end position="652"/>
    </location>
</feature>
<sequence length="734" mass="78671">MRHPPEHGSPKDASHGVFPGLRTSSDKVTGKTLLFPHSAALVPPPTNRISDKQKEIPRNPTTAAAFWLLSQAEGISQPITVEVVSVEDFSRRQELNKRPTVTEVCEPWTTPGRTTPAVSPVPLPTGESEESLHQGLWNKILRIRKRSGGDTNERWSSGYVTISNSAGNEKHGGNVAVSAADPPSTSSSSEDMEGRRALSPKERLKEKRSFKDKFRSHSACQETHPDANIQSFPSSSTTPALVAQAPFISASPKQETESRKSLIPSHAAFDFEMIGQGFSSRFSVMSRLNTPRFSTTNSIEEGGEDTNKDLDGGNSTNDNDSGEETRHLHTLSYPSPKGSVSGPSGKPYRPPPLKTAFTSSPSRRFPVGQITCSSASTTNTPTTQTSPTTMRGRTPCTPTDLDIHPALRGTNWSPSSTLRTTDTTPVAAPEPVQLDPGLAEVVNDYQIFIAAAQADEQTTRPPHWRWRPFSHEEHEGNRENIDSMLTPAAQVQSSFGTAPGSRISGGLTRRVTASELAEIAENPDPTAGSTGVGPESPTSVVSARTMGRRLGDNTPWSNWNNAQGSSLSRTETLGRRGRSNHSIPFSGGKDERKRISGVSLGAIGGEGFRRQRPLSEASLGVISCDSASTGTEEANLGTFSQPLISNRASASQDGDKHPEADGSKAAKTSGVPIPAMANHASGVSWGDEYGYKAEVEGGRRASTQSRRHSGLSHKIVELVRNGRSPAPYATSSPR</sequence>
<feature type="region of interest" description="Disordered" evidence="1">
    <location>
        <begin position="520"/>
        <end position="592"/>
    </location>
</feature>
<feature type="compositionally biased region" description="Basic and acidic residues" evidence="1">
    <location>
        <begin position="1"/>
        <end position="14"/>
    </location>
</feature>
<feature type="compositionally biased region" description="Polar residues" evidence="1">
    <location>
        <begin position="554"/>
        <end position="571"/>
    </location>
</feature>
<keyword evidence="3" id="KW-1185">Reference proteome</keyword>
<organism evidence="2 3">
    <name type="scientific">Zalerion maritima</name>
    <dbReference type="NCBI Taxonomy" id="339359"/>
    <lineage>
        <taxon>Eukaryota</taxon>
        <taxon>Fungi</taxon>
        <taxon>Dikarya</taxon>
        <taxon>Ascomycota</taxon>
        <taxon>Pezizomycotina</taxon>
        <taxon>Sordariomycetes</taxon>
        <taxon>Lulworthiomycetidae</taxon>
        <taxon>Lulworthiales</taxon>
        <taxon>Lulworthiaceae</taxon>
        <taxon>Zalerion</taxon>
    </lineage>
</organism>
<feature type="compositionally biased region" description="Low complexity" evidence="1">
    <location>
        <begin position="371"/>
        <end position="389"/>
    </location>
</feature>
<dbReference type="EMBL" id="JAKWBI020001012">
    <property type="protein sequence ID" value="KAJ2891698.1"/>
    <property type="molecule type" value="Genomic_DNA"/>
</dbReference>
<feature type="region of interest" description="Disordered" evidence="1">
    <location>
        <begin position="696"/>
        <end position="734"/>
    </location>
</feature>
<name>A0AAD5RFS0_9PEZI</name>